<keyword evidence="7" id="KW-0496">Mitochondrion</keyword>
<dbReference type="PANTHER" id="PTHR12653">
    <property type="entry name" value="NADH-UBIQUINONE OXIDOREDUCTASE 13 KD-B SUBUNIT"/>
    <property type="match status" value="1"/>
</dbReference>
<evidence type="ECO:0000256" key="2">
    <source>
        <dbReference type="ARBA" id="ARBA00010261"/>
    </source>
</evidence>
<keyword evidence="4" id="KW-0679">Respiratory chain</keyword>
<name>A0A7S2Z7E0_9CHLO</name>
<evidence type="ECO:0000256" key="3">
    <source>
        <dbReference type="ARBA" id="ARBA00022448"/>
    </source>
</evidence>
<keyword evidence="3" id="KW-0813">Transport</keyword>
<protein>
    <recommendedName>
        <fullName evidence="10">NADH dehydrogenase [ubiquinone] 1 alpha subcomplex subunit 5</fullName>
    </recommendedName>
</protein>
<proteinExistence type="inferred from homology"/>
<evidence type="ECO:0000256" key="5">
    <source>
        <dbReference type="ARBA" id="ARBA00022792"/>
    </source>
</evidence>
<evidence type="ECO:0000256" key="7">
    <source>
        <dbReference type="ARBA" id="ARBA00023128"/>
    </source>
</evidence>
<keyword evidence="5" id="KW-0999">Mitochondrion inner membrane</keyword>
<dbReference type="PANTHER" id="PTHR12653:SF0">
    <property type="entry name" value="NADH DEHYDROGENASE [UBIQUINONE] 1 ALPHA SUBCOMPLEX SUBUNIT 5"/>
    <property type="match status" value="1"/>
</dbReference>
<dbReference type="EMBL" id="HBHU01012431">
    <property type="protein sequence ID" value="CAE0026708.1"/>
    <property type="molecule type" value="Transcribed_RNA"/>
</dbReference>
<keyword evidence="8" id="KW-0472">Membrane</keyword>
<dbReference type="InterPro" id="IPR006806">
    <property type="entry name" value="NDUFA5"/>
</dbReference>
<comment type="similarity">
    <text evidence="2">Belongs to the complex I NDUFA5 subunit family.</text>
</comment>
<keyword evidence="6" id="KW-0249">Electron transport</keyword>
<evidence type="ECO:0000256" key="1">
    <source>
        <dbReference type="ARBA" id="ARBA00004443"/>
    </source>
</evidence>
<reference evidence="9" key="1">
    <citation type="submission" date="2021-01" db="EMBL/GenBank/DDBJ databases">
        <authorList>
            <person name="Corre E."/>
            <person name="Pelletier E."/>
            <person name="Niang G."/>
            <person name="Scheremetjew M."/>
            <person name="Finn R."/>
            <person name="Kale V."/>
            <person name="Holt S."/>
            <person name="Cochrane G."/>
            <person name="Meng A."/>
            <person name="Brown T."/>
            <person name="Cohen L."/>
        </authorList>
    </citation>
    <scope>NUCLEOTIDE SEQUENCE</scope>
    <source>
        <strain evidence="9">RCC856</strain>
    </source>
</reference>
<evidence type="ECO:0000313" key="9">
    <source>
        <dbReference type="EMBL" id="CAE0026708.1"/>
    </source>
</evidence>
<accession>A0A7S2Z7E0</accession>
<evidence type="ECO:0000256" key="8">
    <source>
        <dbReference type="ARBA" id="ARBA00023136"/>
    </source>
</evidence>
<gene>
    <name evidence="9" type="ORF">CLAU1311_LOCUS8112</name>
</gene>
<dbReference type="AlphaFoldDB" id="A0A7S2Z7E0"/>
<evidence type="ECO:0000256" key="4">
    <source>
        <dbReference type="ARBA" id="ARBA00022660"/>
    </source>
</evidence>
<dbReference type="GO" id="GO:0005743">
    <property type="term" value="C:mitochondrial inner membrane"/>
    <property type="evidence" value="ECO:0007669"/>
    <property type="project" value="UniProtKB-SubCell"/>
</dbReference>
<dbReference type="Pfam" id="PF04716">
    <property type="entry name" value="ETC_C1_NDUFA5"/>
    <property type="match status" value="1"/>
</dbReference>
<organism evidence="9">
    <name type="scientific">Chloropicon laureae</name>
    <dbReference type="NCBI Taxonomy" id="464258"/>
    <lineage>
        <taxon>Eukaryota</taxon>
        <taxon>Viridiplantae</taxon>
        <taxon>Chlorophyta</taxon>
        <taxon>Chloropicophyceae</taxon>
        <taxon>Chloropicales</taxon>
        <taxon>Chloropicaceae</taxon>
        <taxon>Chloropicon</taxon>
    </lineage>
</organism>
<sequence>MALLQNAVKASGLARLWRGAAASLTRATGQDLAPFSVGYKTTTGIVGVEVDPQAPETLRKMLKQILREVKVIPENAQYRVSVEVMANERLEVVSKDIPPEQMEEEIGAGQLEELILQAKDELSLIPKMAEWKPWVVPEGHKIKMVVDDAPIPPPEPEGEEKK</sequence>
<evidence type="ECO:0000256" key="6">
    <source>
        <dbReference type="ARBA" id="ARBA00022982"/>
    </source>
</evidence>
<dbReference type="GO" id="GO:0022904">
    <property type="term" value="P:respiratory electron transport chain"/>
    <property type="evidence" value="ECO:0007669"/>
    <property type="project" value="InterPro"/>
</dbReference>
<evidence type="ECO:0008006" key="10">
    <source>
        <dbReference type="Google" id="ProtNLM"/>
    </source>
</evidence>
<comment type="subcellular location">
    <subcellularLocation>
        <location evidence="1">Mitochondrion inner membrane</location>
        <topology evidence="1">Peripheral membrane protein</topology>
        <orientation evidence="1">Matrix side</orientation>
    </subcellularLocation>
</comment>